<name>A0ABQ6NCX1_9STRA</name>
<feature type="non-terminal residue" evidence="1">
    <location>
        <position position="1"/>
    </location>
</feature>
<organism evidence="1 2">
    <name type="scientific">Tetraparma gracilis</name>
    <dbReference type="NCBI Taxonomy" id="2962635"/>
    <lineage>
        <taxon>Eukaryota</taxon>
        <taxon>Sar</taxon>
        <taxon>Stramenopiles</taxon>
        <taxon>Ochrophyta</taxon>
        <taxon>Bolidophyceae</taxon>
        <taxon>Parmales</taxon>
        <taxon>Triparmaceae</taxon>
        <taxon>Tetraparma</taxon>
    </lineage>
</organism>
<dbReference type="EMBL" id="BRYB01006845">
    <property type="protein sequence ID" value="GMI57932.1"/>
    <property type="molecule type" value="Genomic_DNA"/>
</dbReference>
<reference evidence="1 2" key="1">
    <citation type="journal article" date="2023" name="Commun. Biol.">
        <title>Genome analysis of Parmales, the sister group of diatoms, reveals the evolutionary specialization of diatoms from phago-mixotrophs to photoautotrophs.</title>
        <authorList>
            <person name="Ban H."/>
            <person name="Sato S."/>
            <person name="Yoshikawa S."/>
            <person name="Yamada K."/>
            <person name="Nakamura Y."/>
            <person name="Ichinomiya M."/>
            <person name="Sato N."/>
            <person name="Blanc-Mathieu R."/>
            <person name="Endo H."/>
            <person name="Kuwata A."/>
            <person name="Ogata H."/>
        </authorList>
    </citation>
    <scope>NUCLEOTIDE SEQUENCE [LARGE SCALE GENOMIC DNA]</scope>
</reference>
<gene>
    <name evidence="1" type="ORF">TeGR_g2001</name>
</gene>
<accession>A0ABQ6NCX1</accession>
<proteinExistence type="predicted"/>
<evidence type="ECO:0000313" key="2">
    <source>
        <dbReference type="Proteomes" id="UP001165060"/>
    </source>
</evidence>
<dbReference type="Proteomes" id="UP001165060">
    <property type="component" value="Unassembled WGS sequence"/>
</dbReference>
<keyword evidence="2" id="KW-1185">Reference proteome</keyword>
<sequence length="164" mass="18428">RALERKIYYNDEPNVEGITLKFKTGQLIFNVVGNEIARVVRVWAPADDGISDGRVQVFPYVIAPVGRPEEESQIAYEDNLGLIKQEDALAEIIRERILKSPVGFMTTKDIVADLAQLEYVEKDIRDCIADMMTKKLLMRQGLPTAGKVRVNMDKLSPAGMFVES</sequence>
<comment type="caution">
    <text evidence="1">The sequence shown here is derived from an EMBL/GenBank/DDBJ whole genome shotgun (WGS) entry which is preliminary data.</text>
</comment>
<evidence type="ECO:0000313" key="1">
    <source>
        <dbReference type="EMBL" id="GMI57932.1"/>
    </source>
</evidence>
<protein>
    <submittedName>
        <fullName evidence="1">Uncharacterized protein</fullName>
    </submittedName>
</protein>